<sequence length="225" mass="26227">MKDYAYTKSVSDEFIGILHDIYGFFIDTTQGYSIYLKQLQSQQELAAKKYNTTVAKLDVATMTYANGAPTDPEAIILHECTQKEIKERNIKNGRNTNYVSKFSTAMIYEYWENQYRGLFADAVGIKKSDLKSDIFGDIRLIRNDILHCRGKASDKNCGKAKILKWFKEGDTVYITERMFEEIIVEIFKYINTLFSSYYQKDAYPDHSLSLKGRERHRNTKHTIKR</sequence>
<protein>
    <recommendedName>
        <fullName evidence="3">RiboL-PSP-HEPN domain-containing protein</fullName>
    </recommendedName>
</protein>
<name>A0ABS3Z957_9GAMM</name>
<evidence type="ECO:0008006" key="3">
    <source>
        <dbReference type="Google" id="ProtNLM"/>
    </source>
</evidence>
<comment type="caution">
    <text evidence="1">The sequence shown here is derived from an EMBL/GenBank/DDBJ whole genome shotgun (WGS) entry which is preliminary data.</text>
</comment>
<proteinExistence type="predicted"/>
<dbReference type="EMBL" id="JACVEW010000002">
    <property type="protein sequence ID" value="MBP0047549.1"/>
    <property type="molecule type" value="Genomic_DNA"/>
</dbReference>
<gene>
    <name evidence="1" type="ORF">H9C73_02275</name>
</gene>
<accession>A0ABS3Z957</accession>
<organism evidence="1 2">
    <name type="scientific">Marinobacterium alkalitolerans</name>
    <dbReference type="NCBI Taxonomy" id="1542925"/>
    <lineage>
        <taxon>Bacteria</taxon>
        <taxon>Pseudomonadati</taxon>
        <taxon>Pseudomonadota</taxon>
        <taxon>Gammaproteobacteria</taxon>
        <taxon>Oceanospirillales</taxon>
        <taxon>Oceanospirillaceae</taxon>
        <taxon>Marinobacterium</taxon>
    </lineage>
</organism>
<keyword evidence="2" id="KW-1185">Reference proteome</keyword>
<evidence type="ECO:0000313" key="2">
    <source>
        <dbReference type="Proteomes" id="UP000810171"/>
    </source>
</evidence>
<dbReference type="RefSeq" id="WP_209286160.1">
    <property type="nucleotide sequence ID" value="NZ_JACVEW010000002.1"/>
</dbReference>
<dbReference type="Proteomes" id="UP000810171">
    <property type="component" value="Unassembled WGS sequence"/>
</dbReference>
<reference evidence="1 2" key="1">
    <citation type="submission" date="2020-09" db="EMBL/GenBank/DDBJ databases">
        <authorList>
            <person name="Tanuku N.R.S."/>
        </authorList>
    </citation>
    <scope>NUCLEOTIDE SEQUENCE [LARGE SCALE GENOMIC DNA]</scope>
    <source>
        <strain evidence="1 2">AK62</strain>
    </source>
</reference>
<evidence type="ECO:0000313" key="1">
    <source>
        <dbReference type="EMBL" id="MBP0047549.1"/>
    </source>
</evidence>